<evidence type="ECO:0000256" key="1">
    <source>
        <dbReference type="SAM" id="Phobius"/>
    </source>
</evidence>
<keyword evidence="1" id="KW-0472">Membrane</keyword>
<gene>
    <name evidence="2" type="ORF">ENO47_08375</name>
</gene>
<keyword evidence="1" id="KW-0812">Transmembrane</keyword>
<dbReference type="EMBL" id="DSFP01000069">
    <property type="protein sequence ID" value="HEW46659.1"/>
    <property type="molecule type" value="Genomic_DNA"/>
</dbReference>
<sequence length="106" mass="12165">MKWYEWLLVIALIVFSNGATFYLARQLYYRPVKTINLLELDFMNAKGIYETLQSGKSPEEVQKLVLEKQEKLKAILSKEKGIVLIKQCVVSGEDEDITQKVKGAIK</sequence>
<name>A0A7C2VBD1_9AQUI</name>
<accession>A0A7C2VBD1</accession>
<evidence type="ECO:0000313" key="2">
    <source>
        <dbReference type="EMBL" id="HEW46659.1"/>
    </source>
</evidence>
<feature type="transmembrane region" description="Helical" evidence="1">
    <location>
        <begin position="6"/>
        <end position="24"/>
    </location>
</feature>
<keyword evidence="1" id="KW-1133">Transmembrane helix</keyword>
<protein>
    <submittedName>
        <fullName evidence="2">Uncharacterized protein</fullName>
    </submittedName>
</protein>
<dbReference type="AlphaFoldDB" id="A0A7C2VBD1"/>
<proteinExistence type="predicted"/>
<reference evidence="2" key="1">
    <citation type="journal article" date="2020" name="mSystems">
        <title>Genome- and Community-Level Interaction Insights into Carbon Utilization and Element Cycling Functions of Hydrothermarchaeota in Hydrothermal Sediment.</title>
        <authorList>
            <person name="Zhou Z."/>
            <person name="Liu Y."/>
            <person name="Xu W."/>
            <person name="Pan J."/>
            <person name="Luo Z.H."/>
            <person name="Li M."/>
        </authorList>
    </citation>
    <scope>NUCLEOTIDE SEQUENCE [LARGE SCALE GENOMIC DNA]</scope>
    <source>
        <strain evidence="2">SpSt-132</strain>
    </source>
</reference>
<organism evidence="2">
    <name type="scientific">Hydrogenobacter sp</name>
    <dbReference type="NCBI Taxonomy" id="2152829"/>
    <lineage>
        <taxon>Bacteria</taxon>
        <taxon>Pseudomonadati</taxon>
        <taxon>Aquificota</taxon>
        <taxon>Aquificia</taxon>
        <taxon>Aquificales</taxon>
        <taxon>Aquificaceae</taxon>
        <taxon>Hydrogenobacter</taxon>
    </lineage>
</organism>
<comment type="caution">
    <text evidence="2">The sequence shown here is derived from an EMBL/GenBank/DDBJ whole genome shotgun (WGS) entry which is preliminary data.</text>
</comment>